<dbReference type="NCBIfam" id="TIGR01525">
    <property type="entry name" value="ATPase-IB_hvy"/>
    <property type="match status" value="1"/>
</dbReference>
<dbReference type="SUPFAM" id="SSF81653">
    <property type="entry name" value="Calcium ATPase, transduction domain A"/>
    <property type="match status" value="1"/>
</dbReference>
<evidence type="ECO:0000256" key="1">
    <source>
        <dbReference type="ARBA" id="ARBA00004141"/>
    </source>
</evidence>
<feature type="compositionally biased region" description="Basic and acidic residues" evidence="11">
    <location>
        <begin position="21"/>
        <end position="31"/>
    </location>
</feature>
<evidence type="ECO:0000256" key="9">
    <source>
        <dbReference type="ARBA" id="ARBA00023136"/>
    </source>
</evidence>
<name>A0AAD3CJF8_9STRA</name>
<evidence type="ECO:0000256" key="5">
    <source>
        <dbReference type="ARBA" id="ARBA00022741"/>
    </source>
</evidence>
<evidence type="ECO:0000313" key="13">
    <source>
        <dbReference type="EMBL" id="GFH45981.1"/>
    </source>
</evidence>
<keyword evidence="6 10" id="KW-0067">ATP-binding</keyword>
<dbReference type="EMBL" id="BLLK01000022">
    <property type="protein sequence ID" value="GFH45981.1"/>
    <property type="molecule type" value="Genomic_DNA"/>
</dbReference>
<dbReference type="GO" id="GO:0019829">
    <property type="term" value="F:ATPase-coupled monoatomic cation transmembrane transporter activity"/>
    <property type="evidence" value="ECO:0007669"/>
    <property type="project" value="InterPro"/>
</dbReference>
<evidence type="ECO:0000256" key="4">
    <source>
        <dbReference type="ARBA" id="ARBA00022723"/>
    </source>
</evidence>
<dbReference type="Pfam" id="PF00122">
    <property type="entry name" value="E1-E2_ATPase"/>
    <property type="match status" value="1"/>
</dbReference>
<evidence type="ECO:0000313" key="14">
    <source>
        <dbReference type="Proteomes" id="UP001054902"/>
    </source>
</evidence>
<dbReference type="AlphaFoldDB" id="A0AAD3CJF8"/>
<feature type="transmembrane region" description="Helical" evidence="10">
    <location>
        <begin position="455"/>
        <end position="475"/>
    </location>
</feature>
<dbReference type="NCBIfam" id="TIGR01494">
    <property type="entry name" value="ATPase_P-type"/>
    <property type="match status" value="2"/>
</dbReference>
<feature type="region of interest" description="Disordered" evidence="11">
    <location>
        <begin position="1"/>
        <end position="59"/>
    </location>
</feature>
<dbReference type="InterPro" id="IPR027256">
    <property type="entry name" value="P-typ_ATPase_IB"/>
</dbReference>
<dbReference type="FunFam" id="2.70.150.10:FF:000002">
    <property type="entry name" value="Copper-transporting ATPase 1, putative"/>
    <property type="match status" value="1"/>
</dbReference>
<evidence type="ECO:0000256" key="2">
    <source>
        <dbReference type="ARBA" id="ARBA00006024"/>
    </source>
</evidence>
<dbReference type="PROSITE" id="PS50846">
    <property type="entry name" value="HMA_2"/>
    <property type="match status" value="1"/>
</dbReference>
<dbReference type="Gene3D" id="3.30.70.100">
    <property type="match status" value="1"/>
</dbReference>
<reference evidence="13 14" key="1">
    <citation type="journal article" date="2021" name="Sci. Rep.">
        <title>The genome of the diatom Chaetoceros tenuissimus carries an ancient integrated fragment of an extant virus.</title>
        <authorList>
            <person name="Hongo Y."/>
            <person name="Kimura K."/>
            <person name="Takaki Y."/>
            <person name="Yoshida Y."/>
            <person name="Baba S."/>
            <person name="Kobayashi G."/>
            <person name="Nagasaki K."/>
            <person name="Hano T."/>
            <person name="Tomaru Y."/>
        </authorList>
    </citation>
    <scope>NUCLEOTIDE SEQUENCE [LARGE SCALE GENOMIC DNA]</scope>
    <source>
        <strain evidence="13 14">NIES-3715</strain>
    </source>
</reference>
<feature type="transmembrane region" description="Helical" evidence="10">
    <location>
        <begin position="716"/>
        <end position="741"/>
    </location>
</feature>
<dbReference type="Gene3D" id="3.40.50.1000">
    <property type="entry name" value="HAD superfamily/HAD-like"/>
    <property type="match status" value="1"/>
</dbReference>
<dbReference type="SUPFAM" id="SSF81665">
    <property type="entry name" value="Calcium ATPase, transmembrane domain M"/>
    <property type="match status" value="1"/>
</dbReference>
<evidence type="ECO:0000256" key="8">
    <source>
        <dbReference type="ARBA" id="ARBA00022989"/>
    </source>
</evidence>
<evidence type="ECO:0000256" key="10">
    <source>
        <dbReference type="RuleBase" id="RU362081"/>
    </source>
</evidence>
<keyword evidence="4 10" id="KW-0479">Metal-binding</keyword>
<dbReference type="InterPro" id="IPR008250">
    <property type="entry name" value="ATPase_P-typ_transduc_dom_A_sf"/>
</dbReference>
<dbReference type="InterPro" id="IPR006121">
    <property type="entry name" value="HMA_dom"/>
</dbReference>
<keyword evidence="7" id="KW-1278">Translocase</keyword>
<protein>
    <recommendedName>
        <fullName evidence="12">HMA domain-containing protein</fullName>
    </recommendedName>
</protein>
<comment type="caution">
    <text evidence="13">The sequence shown here is derived from an EMBL/GenBank/DDBJ whole genome shotgun (WGS) entry which is preliminary data.</text>
</comment>
<dbReference type="SFLD" id="SFLDS00003">
    <property type="entry name" value="Haloacid_Dehalogenase"/>
    <property type="match status" value="1"/>
</dbReference>
<dbReference type="InterPro" id="IPR023298">
    <property type="entry name" value="ATPase_P-typ_TM_dom_sf"/>
</dbReference>
<feature type="transmembrane region" description="Helical" evidence="10">
    <location>
        <begin position="1045"/>
        <end position="1061"/>
    </location>
</feature>
<feature type="compositionally biased region" description="Low complexity" evidence="11">
    <location>
        <begin position="324"/>
        <end position="335"/>
    </location>
</feature>
<dbReference type="PROSITE" id="PS00154">
    <property type="entry name" value="ATPASE_E1_E2"/>
    <property type="match status" value="1"/>
</dbReference>
<dbReference type="SUPFAM" id="SSF56784">
    <property type="entry name" value="HAD-like"/>
    <property type="match status" value="1"/>
</dbReference>
<keyword evidence="3 10" id="KW-0812">Transmembrane</keyword>
<dbReference type="InterPro" id="IPR036163">
    <property type="entry name" value="HMA_dom_sf"/>
</dbReference>
<comment type="similarity">
    <text evidence="2 10">Belongs to the cation transport ATPase (P-type) (TC 3.A.3) family. Type IB subfamily.</text>
</comment>
<keyword evidence="14" id="KW-1185">Reference proteome</keyword>
<dbReference type="Gene3D" id="2.70.150.10">
    <property type="entry name" value="Calcium-transporting ATPase, cytoplasmic transduction domain A"/>
    <property type="match status" value="1"/>
</dbReference>
<evidence type="ECO:0000259" key="12">
    <source>
        <dbReference type="PROSITE" id="PS50846"/>
    </source>
</evidence>
<comment type="subcellular location">
    <subcellularLocation>
        <location evidence="1">Membrane</location>
        <topology evidence="1">Multi-pass membrane protein</topology>
    </subcellularLocation>
</comment>
<dbReference type="PANTHER" id="PTHR48085:SF5">
    <property type="entry name" value="CADMIUM_ZINC-TRANSPORTING ATPASE HMA4-RELATED"/>
    <property type="match status" value="1"/>
</dbReference>
<feature type="compositionally biased region" description="Polar residues" evidence="11">
    <location>
        <begin position="1"/>
        <end position="20"/>
    </location>
</feature>
<dbReference type="PANTHER" id="PTHR48085">
    <property type="entry name" value="CADMIUM/ZINC-TRANSPORTING ATPASE HMA2-RELATED"/>
    <property type="match status" value="1"/>
</dbReference>
<dbReference type="InterPro" id="IPR023299">
    <property type="entry name" value="ATPase_P-typ_cyto_dom_N"/>
</dbReference>
<dbReference type="GO" id="GO:0005524">
    <property type="term" value="F:ATP binding"/>
    <property type="evidence" value="ECO:0007669"/>
    <property type="project" value="UniProtKB-UniRule"/>
</dbReference>
<dbReference type="GO" id="GO:0016887">
    <property type="term" value="F:ATP hydrolysis activity"/>
    <property type="evidence" value="ECO:0007669"/>
    <property type="project" value="InterPro"/>
</dbReference>
<dbReference type="InterPro" id="IPR001757">
    <property type="entry name" value="P_typ_ATPase"/>
</dbReference>
<dbReference type="SUPFAM" id="SSF55008">
    <property type="entry name" value="HMA, heavy metal-associated domain"/>
    <property type="match status" value="1"/>
</dbReference>
<dbReference type="Gene3D" id="3.40.1110.10">
    <property type="entry name" value="Calcium-transporting ATPase, cytoplasmic domain N"/>
    <property type="match status" value="1"/>
</dbReference>
<dbReference type="SFLD" id="SFLDF00027">
    <property type="entry name" value="p-type_atpase"/>
    <property type="match status" value="1"/>
</dbReference>
<keyword evidence="8 10" id="KW-1133">Transmembrane helix</keyword>
<dbReference type="Pfam" id="PF00702">
    <property type="entry name" value="Hydrolase"/>
    <property type="match status" value="1"/>
</dbReference>
<dbReference type="InterPro" id="IPR051014">
    <property type="entry name" value="Cation_Transport_ATPase_IB"/>
</dbReference>
<dbReference type="InterPro" id="IPR044492">
    <property type="entry name" value="P_typ_ATPase_HD_dom"/>
</dbReference>
<dbReference type="PRINTS" id="PR00119">
    <property type="entry name" value="CATATPASE"/>
</dbReference>
<proteinExistence type="inferred from homology"/>
<keyword evidence="5 10" id="KW-0547">Nucleotide-binding</keyword>
<dbReference type="InterPro" id="IPR018303">
    <property type="entry name" value="ATPase_P-typ_P_site"/>
</dbReference>
<feature type="region of interest" description="Disordered" evidence="11">
    <location>
        <begin position="304"/>
        <end position="338"/>
    </location>
</feature>
<evidence type="ECO:0000256" key="7">
    <source>
        <dbReference type="ARBA" id="ARBA00022967"/>
    </source>
</evidence>
<evidence type="ECO:0000256" key="6">
    <source>
        <dbReference type="ARBA" id="ARBA00022840"/>
    </source>
</evidence>
<dbReference type="InterPro" id="IPR059000">
    <property type="entry name" value="ATPase_P-type_domA"/>
</dbReference>
<feature type="domain" description="HMA" evidence="12">
    <location>
        <begin position="237"/>
        <end position="305"/>
    </location>
</feature>
<evidence type="ECO:0000256" key="11">
    <source>
        <dbReference type="SAM" id="MobiDB-lite"/>
    </source>
</evidence>
<dbReference type="Proteomes" id="UP001054902">
    <property type="component" value="Unassembled WGS sequence"/>
</dbReference>
<dbReference type="InterPro" id="IPR023214">
    <property type="entry name" value="HAD_sf"/>
</dbReference>
<organism evidence="13 14">
    <name type="scientific">Chaetoceros tenuissimus</name>
    <dbReference type="NCBI Taxonomy" id="426638"/>
    <lineage>
        <taxon>Eukaryota</taxon>
        <taxon>Sar</taxon>
        <taxon>Stramenopiles</taxon>
        <taxon>Ochrophyta</taxon>
        <taxon>Bacillariophyta</taxon>
        <taxon>Coscinodiscophyceae</taxon>
        <taxon>Chaetocerotophycidae</taxon>
        <taxon>Chaetocerotales</taxon>
        <taxon>Chaetocerotaceae</taxon>
        <taxon>Chaetoceros</taxon>
    </lineage>
</organism>
<dbReference type="GO" id="GO:0046872">
    <property type="term" value="F:metal ion binding"/>
    <property type="evidence" value="ECO:0007669"/>
    <property type="project" value="UniProtKB-KW"/>
</dbReference>
<keyword evidence="9 10" id="KW-0472">Membrane</keyword>
<dbReference type="GO" id="GO:0016020">
    <property type="term" value="C:membrane"/>
    <property type="evidence" value="ECO:0007669"/>
    <property type="project" value="UniProtKB-SubCell"/>
</dbReference>
<feature type="transmembrane region" description="Helical" evidence="10">
    <location>
        <begin position="686"/>
        <end position="704"/>
    </location>
</feature>
<evidence type="ECO:0000256" key="3">
    <source>
        <dbReference type="ARBA" id="ARBA00022692"/>
    </source>
</evidence>
<feature type="transmembrane region" description="Helical" evidence="10">
    <location>
        <begin position="481"/>
        <end position="501"/>
    </location>
</feature>
<sequence length="1114" mass="120577">MMTSTHSDENLNPQIENGSSAEKKTVLEKPRRSLQKPESTSAPSNGLEVPPSPSSPRKPTAYHPSIMFCGDCTTCIPVGGGGPPPIMAQATTFTTDFKLPKQKKRIAKMKFVKAGDLNIVTDDQQLELEMQTMNNTDVAESSTLAEKNNATIRIQNVTSESQLKVIDSILRKKNGVLGVRTYPKDQDKFNILDVEYDPLGADFTSILDTLKEFNWDAEVINQNNTDLERAQSIRKPRRSTLFVQGICCASEVPEVTSILRKLSSNGVEKVSINITSRLVYVDHYPDEITATDLEDALNKENFGATVKSDGGAKRRVTSPGQATSESRSPSSSTPMRKPRFVESTLECPFITEEDTYLIHEALDDLLLDGSIRFVSPNVPSRTVKVEHNPQLLSAENVTEYLMNNAGYANVTVKVDGRAQGLYLPDRINMDMSVLDTKKSKLWCIKRVQQSLPQGLGLNIIISGIFWFVSVLGHFIEKWEYLQYFGLISVAFGIPSVTMKAFRTLRRYHFDANCMMVTAAFGSLCLGQFDEAASVSFLFAISEFLEDRATQRATKALDDIINMRPDHANLVIDEATDEIEIVNVNELDIGSIVIVRTGDQVPSDGIVIAGKSQIDESSLTGESVLVSKKEGDIVSGGTINAGASPLKIRTTSLVEDSAVSRLVRLVEESAANTSPTEQIVDSFARSYTPTVIVIAFFMCTIPWLISPEAGRRWTLNGLIIVVIACPCALTISTPVTYAAGLAATAQKGIIVKGGAKLEALGSVKTVVFDKTGTLTEGKFHLTHLDAVGGMKDRREVLSLLSTMEAPSSHPLAATLVNAAKAEGIEQSANAQVADHTILHGEGVQAMVNGEQVYVGNVRLFERLGMYDALNVVDRRRAESWNEEGGTVGFLGLDGVGIVGMFCVSDVVRSEAASVVGSLMKDEVKVLMLTGDGEGAAISVAEKVGLPLWNVKSRLTPDAKFHCIASELGLSKRSGGLFSKKELLMFVGDGVNDAPALSLADIGVAMGEGAALAMEMSDVTLMDSKLDKLLFSIQMGTKVVMTVQENILFSVFAKLVVIGLTFAGKMTLLGAIASDVGVMLLVSLNGMKLLPGGFRCCGKRRQYSQLENQTSSGELV</sequence>
<gene>
    <name evidence="13" type="ORF">CTEN210_02455</name>
</gene>
<dbReference type="InterPro" id="IPR036412">
    <property type="entry name" value="HAD-like_sf"/>
</dbReference>
<dbReference type="SFLD" id="SFLDG00002">
    <property type="entry name" value="C1.7:_P-type_atpase_like"/>
    <property type="match status" value="1"/>
</dbReference>
<accession>A0AAD3CJF8</accession>